<accession>A0ABQ4J8N7</accession>
<comment type="caution">
    <text evidence="1">The sequence shown here is derived from an EMBL/GenBank/DDBJ whole genome shotgun (WGS) entry which is preliminary data.</text>
</comment>
<evidence type="ECO:0000313" key="2">
    <source>
        <dbReference type="Proteomes" id="UP000653076"/>
    </source>
</evidence>
<reference evidence="1 2" key="1">
    <citation type="submission" date="2021-01" db="EMBL/GenBank/DDBJ databases">
        <title>Whole genome shotgun sequence of Verrucosispora qiuiae NBRC 106684.</title>
        <authorList>
            <person name="Komaki H."/>
            <person name="Tamura T."/>
        </authorList>
    </citation>
    <scope>NUCLEOTIDE SEQUENCE [LARGE SCALE GENOMIC DNA]</scope>
    <source>
        <strain evidence="1 2">NBRC 106684</strain>
    </source>
</reference>
<keyword evidence="2" id="KW-1185">Reference proteome</keyword>
<organism evidence="1 2">
    <name type="scientific">Micromonospora qiuiae</name>
    <dbReference type="NCBI Taxonomy" id="502268"/>
    <lineage>
        <taxon>Bacteria</taxon>
        <taxon>Bacillati</taxon>
        <taxon>Actinomycetota</taxon>
        <taxon>Actinomycetes</taxon>
        <taxon>Micromonosporales</taxon>
        <taxon>Micromonosporaceae</taxon>
        <taxon>Micromonospora</taxon>
    </lineage>
</organism>
<protein>
    <recommendedName>
        <fullName evidence="3">ESX-1 secretion-associated protein</fullName>
    </recommendedName>
</protein>
<dbReference type="Proteomes" id="UP000653076">
    <property type="component" value="Unassembled WGS sequence"/>
</dbReference>
<sequence>MSTIGADTDLVKSGLLAAYQKRVDRAAGMLDDAIAANTPFGPIRSPTDRDIQDQTAPLLGALVGLVAAFGALSTTDGESVDMLSRVLETTAEASVDLASSLTDAGAGRP</sequence>
<dbReference type="RefSeq" id="WP_204033895.1">
    <property type="nucleotide sequence ID" value="NZ_BOPC01000018.1"/>
</dbReference>
<name>A0ABQ4J8N7_9ACTN</name>
<gene>
    <name evidence="1" type="ORF">Vqi01_15380</name>
</gene>
<evidence type="ECO:0008006" key="3">
    <source>
        <dbReference type="Google" id="ProtNLM"/>
    </source>
</evidence>
<evidence type="ECO:0000313" key="1">
    <source>
        <dbReference type="EMBL" id="GIJ26376.1"/>
    </source>
</evidence>
<proteinExistence type="predicted"/>
<dbReference type="EMBL" id="BOPC01000018">
    <property type="protein sequence ID" value="GIJ26376.1"/>
    <property type="molecule type" value="Genomic_DNA"/>
</dbReference>